<keyword evidence="1" id="KW-1015">Disulfide bond</keyword>
<name>T1EZ90_HELRO</name>
<dbReference type="EnsemblMetazoa" id="HelroT167311">
    <property type="protein sequence ID" value="HelroP167311"/>
    <property type="gene ID" value="HelroG167311"/>
</dbReference>
<feature type="signal peptide" evidence="2">
    <location>
        <begin position="1"/>
        <end position="19"/>
    </location>
</feature>
<reference evidence="5" key="3">
    <citation type="submission" date="2015-06" db="UniProtKB">
        <authorList>
            <consortium name="EnsemblMetazoa"/>
        </authorList>
    </citation>
    <scope>IDENTIFICATION</scope>
</reference>
<dbReference type="PANTHER" id="PTHR45702:SF6">
    <property type="entry name" value="DISINTEGRIN AND METALLOPROTEINASE DOMAIN-CONTAINING PROTEIN 17"/>
    <property type="match status" value="1"/>
</dbReference>
<dbReference type="InterPro" id="IPR051489">
    <property type="entry name" value="ADAM_Metalloproteinase"/>
</dbReference>
<dbReference type="eggNOG" id="KOG3658">
    <property type="taxonomic scope" value="Eukaryota"/>
</dbReference>
<evidence type="ECO:0000256" key="1">
    <source>
        <dbReference type="ARBA" id="ARBA00023157"/>
    </source>
</evidence>
<dbReference type="STRING" id="6412.T1EZ90"/>
<reference evidence="4 6" key="2">
    <citation type="journal article" date="2013" name="Nature">
        <title>Insights into bilaterian evolution from three spiralian genomes.</title>
        <authorList>
            <person name="Simakov O."/>
            <person name="Marletaz F."/>
            <person name="Cho S.J."/>
            <person name="Edsinger-Gonzales E."/>
            <person name="Havlak P."/>
            <person name="Hellsten U."/>
            <person name="Kuo D.H."/>
            <person name="Larsson T."/>
            <person name="Lv J."/>
            <person name="Arendt D."/>
            <person name="Savage R."/>
            <person name="Osoegawa K."/>
            <person name="de Jong P."/>
            <person name="Grimwood J."/>
            <person name="Chapman J.A."/>
            <person name="Shapiro H."/>
            <person name="Aerts A."/>
            <person name="Otillar R.P."/>
            <person name="Terry A.Y."/>
            <person name="Boore J.L."/>
            <person name="Grigoriev I.V."/>
            <person name="Lindberg D.R."/>
            <person name="Seaver E.C."/>
            <person name="Weisblat D.A."/>
            <person name="Putnam N.H."/>
            <person name="Rokhsar D.S."/>
        </authorList>
    </citation>
    <scope>NUCLEOTIDE SEQUENCE</scope>
</reference>
<dbReference type="CTD" id="20201890"/>
<protein>
    <recommendedName>
        <fullName evidence="3">Peptidase M12B propeptide domain-containing protein</fullName>
    </recommendedName>
</protein>
<dbReference type="InterPro" id="IPR002870">
    <property type="entry name" value="Peptidase_M12B_N"/>
</dbReference>
<dbReference type="AlphaFoldDB" id="T1EZ90"/>
<keyword evidence="6" id="KW-1185">Reference proteome</keyword>
<feature type="chain" id="PRO_5010980179" description="Peptidase M12B propeptide domain-containing protein" evidence="2">
    <location>
        <begin position="20"/>
        <end position="230"/>
    </location>
</feature>
<organism evidence="5 6">
    <name type="scientific">Helobdella robusta</name>
    <name type="common">Californian leech</name>
    <dbReference type="NCBI Taxonomy" id="6412"/>
    <lineage>
        <taxon>Eukaryota</taxon>
        <taxon>Metazoa</taxon>
        <taxon>Spiralia</taxon>
        <taxon>Lophotrochozoa</taxon>
        <taxon>Annelida</taxon>
        <taxon>Clitellata</taxon>
        <taxon>Hirudinea</taxon>
        <taxon>Rhynchobdellida</taxon>
        <taxon>Glossiphoniidae</taxon>
        <taxon>Helobdella</taxon>
    </lineage>
</organism>
<evidence type="ECO:0000259" key="3">
    <source>
        <dbReference type="Pfam" id="PF01562"/>
    </source>
</evidence>
<evidence type="ECO:0000313" key="6">
    <source>
        <dbReference type="Proteomes" id="UP000015101"/>
    </source>
</evidence>
<dbReference type="Gene3D" id="3.40.390.10">
    <property type="entry name" value="Collagenase (Catalytic Domain)"/>
    <property type="match status" value="1"/>
</dbReference>
<gene>
    <name evidence="5" type="primary">20201890</name>
    <name evidence="4" type="ORF">HELRODRAFT_167311</name>
</gene>
<dbReference type="PANTHER" id="PTHR45702">
    <property type="entry name" value="ADAM10/ADAM17 METALLOPEPTIDASE FAMILY MEMBER"/>
    <property type="match status" value="1"/>
</dbReference>
<dbReference type="EMBL" id="AMQM01002753">
    <property type="status" value="NOT_ANNOTATED_CDS"/>
    <property type="molecule type" value="Genomic_DNA"/>
</dbReference>
<dbReference type="GeneID" id="20201890"/>
<keyword evidence="2" id="KW-0732">Signal</keyword>
<dbReference type="OMA" id="VRHHISK"/>
<feature type="domain" description="Peptidase M12B propeptide" evidence="3">
    <location>
        <begin position="31"/>
        <end position="105"/>
    </location>
</feature>
<dbReference type="Pfam" id="PF01562">
    <property type="entry name" value="Pep_M12B_propep"/>
    <property type="match status" value="1"/>
</dbReference>
<proteinExistence type="predicted"/>
<dbReference type="InParanoid" id="T1EZ90"/>
<dbReference type="EMBL" id="KB095858">
    <property type="protein sequence ID" value="ESO10812.1"/>
    <property type="molecule type" value="Genomic_DNA"/>
</dbReference>
<evidence type="ECO:0000313" key="5">
    <source>
        <dbReference type="EnsemblMetazoa" id="HelroP167311"/>
    </source>
</evidence>
<sequence length="230" mass="26365">MIVKKLLLYIFALTGLVCSELGERINRYDLFHHDQVRHHISKRDVYIKFPDTRRLEFNSLGKNFKLELKKETSLFTSDFRVTVINGQGSKKTVDILPNLYHGHVQGDPTSKVEAMFHRDDLFTGKPSWRHIPHDTNSTMIGYKENDVNYKFDLGTKRETSSTCTKDNKVCTLMLVAEYNFFKNMGNGDVEATTGYMISVIDQVNQIYSRTAFGGCGTGFQFEIREAGVVR</sequence>
<accession>T1EZ90</accession>
<evidence type="ECO:0000313" key="4">
    <source>
        <dbReference type="EMBL" id="ESO10812.1"/>
    </source>
</evidence>
<dbReference type="HOGENOM" id="CLU_1205910_0_0_1"/>
<dbReference type="KEGG" id="hro:HELRODRAFT_167311"/>
<dbReference type="Proteomes" id="UP000015101">
    <property type="component" value="Unassembled WGS sequence"/>
</dbReference>
<reference evidence="6" key="1">
    <citation type="submission" date="2012-12" db="EMBL/GenBank/DDBJ databases">
        <authorList>
            <person name="Hellsten U."/>
            <person name="Grimwood J."/>
            <person name="Chapman J.A."/>
            <person name="Shapiro H."/>
            <person name="Aerts A."/>
            <person name="Otillar R.P."/>
            <person name="Terry A.Y."/>
            <person name="Boore J.L."/>
            <person name="Simakov O."/>
            <person name="Marletaz F."/>
            <person name="Cho S.-J."/>
            <person name="Edsinger-Gonzales E."/>
            <person name="Havlak P."/>
            <person name="Kuo D.-H."/>
            <person name="Larsson T."/>
            <person name="Lv J."/>
            <person name="Arendt D."/>
            <person name="Savage R."/>
            <person name="Osoegawa K."/>
            <person name="de Jong P."/>
            <person name="Lindberg D.R."/>
            <person name="Seaver E.C."/>
            <person name="Weisblat D.A."/>
            <person name="Putnam N.H."/>
            <person name="Grigoriev I.V."/>
            <person name="Rokhsar D.S."/>
        </authorList>
    </citation>
    <scope>NUCLEOTIDE SEQUENCE</scope>
</reference>
<dbReference type="RefSeq" id="XP_009011081.1">
    <property type="nucleotide sequence ID" value="XM_009012833.1"/>
</dbReference>
<evidence type="ECO:0000256" key="2">
    <source>
        <dbReference type="SAM" id="SignalP"/>
    </source>
</evidence>
<dbReference type="OrthoDB" id="2131567at2759"/>
<dbReference type="InterPro" id="IPR024079">
    <property type="entry name" value="MetalloPept_cat_dom_sf"/>
</dbReference>
<dbReference type="GO" id="GO:0008237">
    <property type="term" value="F:metallopeptidase activity"/>
    <property type="evidence" value="ECO:0007669"/>
    <property type="project" value="InterPro"/>
</dbReference>